<evidence type="ECO:0000313" key="10">
    <source>
        <dbReference type="Proteomes" id="UP000460435"/>
    </source>
</evidence>
<dbReference type="InterPro" id="IPR045621">
    <property type="entry name" value="BPD_transp_1_N"/>
</dbReference>
<dbReference type="Proteomes" id="UP000460435">
    <property type="component" value="Unassembled WGS sequence"/>
</dbReference>
<keyword evidence="10" id="KW-1185">Reference proteome</keyword>
<organism evidence="9 10">
    <name type="scientific">Phytoactinopolyspora mesophila</name>
    <dbReference type="NCBI Taxonomy" id="2650750"/>
    <lineage>
        <taxon>Bacteria</taxon>
        <taxon>Bacillati</taxon>
        <taxon>Actinomycetota</taxon>
        <taxon>Actinomycetes</taxon>
        <taxon>Jiangellales</taxon>
        <taxon>Jiangellaceae</taxon>
        <taxon>Phytoactinopolyspora</taxon>
    </lineage>
</organism>
<evidence type="ECO:0000256" key="6">
    <source>
        <dbReference type="ARBA" id="ARBA00023136"/>
    </source>
</evidence>
<accession>A0A7K3M7Y3</accession>
<evidence type="ECO:0000256" key="5">
    <source>
        <dbReference type="ARBA" id="ARBA00022989"/>
    </source>
</evidence>
<dbReference type="EMBL" id="WLZY01000007">
    <property type="protein sequence ID" value="NDL59374.1"/>
    <property type="molecule type" value="Genomic_DNA"/>
</dbReference>
<dbReference type="Gene3D" id="1.10.3720.10">
    <property type="entry name" value="MetI-like"/>
    <property type="match status" value="1"/>
</dbReference>
<feature type="transmembrane region" description="Helical" evidence="7">
    <location>
        <begin position="101"/>
        <end position="122"/>
    </location>
</feature>
<evidence type="ECO:0000256" key="7">
    <source>
        <dbReference type="RuleBase" id="RU363032"/>
    </source>
</evidence>
<dbReference type="GO" id="GO:0071916">
    <property type="term" value="F:dipeptide transmembrane transporter activity"/>
    <property type="evidence" value="ECO:0007669"/>
    <property type="project" value="TreeGrafter"/>
</dbReference>
<dbReference type="Pfam" id="PF00528">
    <property type="entry name" value="BPD_transp_1"/>
    <property type="match status" value="1"/>
</dbReference>
<dbReference type="CDD" id="cd06261">
    <property type="entry name" value="TM_PBP2"/>
    <property type="match status" value="1"/>
</dbReference>
<dbReference type="RefSeq" id="WP_162452068.1">
    <property type="nucleotide sequence ID" value="NZ_WLZY01000007.1"/>
</dbReference>
<feature type="transmembrane region" description="Helical" evidence="7">
    <location>
        <begin position="5"/>
        <end position="27"/>
    </location>
</feature>
<comment type="subcellular location">
    <subcellularLocation>
        <location evidence="1 7">Cell membrane</location>
        <topology evidence="1 7">Multi-pass membrane protein</topology>
    </subcellularLocation>
</comment>
<keyword evidence="4 7" id="KW-0812">Transmembrane</keyword>
<feature type="transmembrane region" description="Helical" evidence="7">
    <location>
        <begin position="258"/>
        <end position="283"/>
    </location>
</feature>
<evidence type="ECO:0000313" key="9">
    <source>
        <dbReference type="EMBL" id="NDL59374.1"/>
    </source>
</evidence>
<dbReference type="InterPro" id="IPR000515">
    <property type="entry name" value="MetI-like"/>
</dbReference>
<gene>
    <name evidence="9" type="ORF">F7O44_20085</name>
</gene>
<comment type="caution">
    <text evidence="9">The sequence shown here is derived from an EMBL/GenBank/DDBJ whole genome shotgun (WGS) entry which is preliminary data.</text>
</comment>
<keyword evidence="2 7" id="KW-0813">Transport</keyword>
<evidence type="ECO:0000256" key="2">
    <source>
        <dbReference type="ARBA" id="ARBA00022448"/>
    </source>
</evidence>
<reference evidence="9 10" key="1">
    <citation type="submission" date="2019-11" db="EMBL/GenBank/DDBJ databases">
        <authorList>
            <person name="Li X.-J."/>
            <person name="Feng X.-M."/>
        </authorList>
    </citation>
    <scope>NUCLEOTIDE SEQUENCE [LARGE SCALE GENOMIC DNA]</scope>
    <source>
        <strain evidence="9 10">XMNu-373</strain>
    </source>
</reference>
<protein>
    <submittedName>
        <fullName evidence="9">ABC transporter permease subunit</fullName>
    </submittedName>
</protein>
<keyword evidence="3" id="KW-1003">Cell membrane</keyword>
<keyword evidence="5 7" id="KW-1133">Transmembrane helix</keyword>
<keyword evidence="6 7" id="KW-0472">Membrane</keyword>
<dbReference type="GO" id="GO:0005886">
    <property type="term" value="C:plasma membrane"/>
    <property type="evidence" value="ECO:0007669"/>
    <property type="project" value="UniProtKB-SubCell"/>
</dbReference>
<feature type="transmembrane region" description="Helical" evidence="7">
    <location>
        <begin position="303"/>
        <end position="326"/>
    </location>
</feature>
<feature type="transmembrane region" description="Helical" evidence="7">
    <location>
        <begin position="134"/>
        <end position="156"/>
    </location>
</feature>
<evidence type="ECO:0000259" key="8">
    <source>
        <dbReference type="PROSITE" id="PS50928"/>
    </source>
</evidence>
<comment type="similarity">
    <text evidence="7">Belongs to the binding-protein-dependent transport system permease family.</text>
</comment>
<feature type="transmembrane region" description="Helical" evidence="7">
    <location>
        <begin position="200"/>
        <end position="219"/>
    </location>
</feature>
<dbReference type="PANTHER" id="PTHR43163">
    <property type="entry name" value="DIPEPTIDE TRANSPORT SYSTEM PERMEASE PROTEIN DPPB-RELATED"/>
    <property type="match status" value="1"/>
</dbReference>
<dbReference type="SUPFAM" id="SSF161098">
    <property type="entry name" value="MetI-like"/>
    <property type="match status" value="1"/>
</dbReference>
<evidence type="ECO:0000256" key="1">
    <source>
        <dbReference type="ARBA" id="ARBA00004651"/>
    </source>
</evidence>
<dbReference type="InterPro" id="IPR035906">
    <property type="entry name" value="MetI-like_sf"/>
</dbReference>
<evidence type="ECO:0000256" key="4">
    <source>
        <dbReference type="ARBA" id="ARBA00022692"/>
    </source>
</evidence>
<proteinExistence type="inferred from homology"/>
<evidence type="ECO:0000256" key="3">
    <source>
        <dbReference type="ARBA" id="ARBA00022475"/>
    </source>
</evidence>
<dbReference type="Pfam" id="PF19300">
    <property type="entry name" value="BPD_transp_1_N"/>
    <property type="match status" value="1"/>
</dbReference>
<dbReference type="AlphaFoldDB" id="A0A7K3M7Y3"/>
<sequence length="338" mass="36673">MGRFLLVRVFSGLLTVIGASIVAFFFMRMLPGDPARLIAGEYASEAAIEIQRAQLGLDDPFWQQYLTYIGDFVRGDWGFSHSRGQPVLDQFVAALPATLEIAFFAVALAFTAAVIGAAVTGWSRGGVLDGAVRASSYIGLGTAPFWLGLLVLIVFFERLQVLPGPEGRLSPGTAPPPRVTGFYLLDSLVAGQWSTWWDSLQHLILPGCTLALVIYAWLVRMMRSGVLEFVREPFALVARSKGRGRWGVVVRDVMPNALLPAVTAGGLITAELLTSTVLVETVFNWPGIGRLVTDAILQQDFAVVQAFIMVSACITVTVTVLTDLLYGVIDPRIRVRAT</sequence>
<dbReference type="PANTHER" id="PTHR43163:SF6">
    <property type="entry name" value="DIPEPTIDE TRANSPORT SYSTEM PERMEASE PROTEIN DPPB-RELATED"/>
    <property type="match status" value="1"/>
</dbReference>
<dbReference type="PROSITE" id="PS50928">
    <property type="entry name" value="ABC_TM1"/>
    <property type="match status" value="1"/>
</dbReference>
<feature type="domain" description="ABC transmembrane type-1" evidence="8">
    <location>
        <begin position="95"/>
        <end position="326"/>
    </location>
</feature>
<name>A0A7K3M7Y3_9ACTN</name>